<dbReference type="InterPro" id="IPR025110">
    <property type="entry name" value="AMP-bd_C"/>
</dbReference>
<keyword evidence="2 5" id="KW-0436">Ligase</keyword>
<dbReference type="Gene3D" id="3.30.300.30">
    <property type="match status" value="1"/>
</dbReference>
<dbReference type="CDD" id="cd17631">
    <property type="entry name" value="FACL_FadD13-like"/>
    <property type="match status" value="1"/>
</dbReference>
<evidence type="ECO:0000313" key="6">
    <source>
        <dbReference type="Proteomes" id="UP001596514"/>
    </source>
</evidence>
<dbReference type="Gene3D" id="3.40.50.12780">
    <property type="entry name" value="N-terminal domain of ligase-like"/>
    <property type="match status" value="1"/>
</dbReference>
<evidence type="ECO:0000259" key="3">
    <source>
        <dbReference type="Pfam" id="PF00501"/>
    </source>
</evidence>
<comment type="caution">
    <text evidence="5">The sequence shown here is derived from an EMBL/GenBank/DDBJ whole genome shotgun (WGS) entry which is preliminary data.</text>
</comment>
<dbReference type="Pfam" id="PF13193">
    <property type="entry name" value="AMP-binding_C"/>
    <property type="match status" value="1"/>
</dbReference>
<evidence type="ECO:0000313" key="5">
    <source>
        <dbReference type="EMBL" id="MFC7601554.1"/>
    </source>
</evidence>
<name>A0ABW2T1J2_9ACTN</name>
<dbReference type="Proteomes" id="UP001596514">
    <property type="component" value="Unassembled WGS sequence"/>
</dbReference>
<dbReference type="PANTHER" id="PTHR43201:SF5">
    <property type="entry name" value="MEDIUM-CHAIN ACYL-COA LIGASE ACSF2, MITOCHONDRIAL"/>
    <property type="match status" value="1"/>
</dbReference>
<organism evidence="5 6">
    <name type="scientific">Streptosporangium amethystogenes subsp. fukuiense</name>
    <dbReference type="NCBI Taxonomy" id="698418"/>
    <lineage>
        <taxon>Bacteria</taxon>
        <taxon>Bacillati</taxon>
        <taxon>Actinomycetota</taxon>
        <taxon>Actinomycetes</taxon>
        <taxon>Streptosporangiales</taxon>
        <taxon>Streptosporangiaceae</taxon>
        <taxon>Streptosporangium</taxon>
    </lineage>
</organism>
<dbReference type="InterPro" id="IPR045851">
    <property type="entry name" value="AMP-bd_C_sf"/>
</dbReference>
<feature type="domain" description="AMP-binding enzyme C-terminal" evidence="4">
    <location>
        <begin position="418"/>
        <end position="493"/>
    </location>
</feature>
<gene>
    <name evidence="5" type="ORF">ACFQVD_15790</name>
</gene>
<comment type="similarity">
    <text evidence="1">Belongs to the ATP-dependent AMP-binding enzyme family.</text>
</comment>
<dbReference type="InterPro" id="IPR020845">
    <property type="entry name" value="AMP-binding_CS"/>
</dbReference>
<dbReference type="InterPro" id="IPR000873">
    <property type="entry name" value="AMP-dep_synth/lig_dom"/>
</dbReference>
<evidence type="ECO:0000256" key="2">
    <source>
        <dbReference type="ARBA" id="ARBA00022598"/>
    </source>
</evidence>
<dbReference type="EMBL" id="JBHTEE010000001">
    <property type="protein sequence ID" value="MFC7601554.1"/>
    <property type="molecule type" value="Genomic_DNA"/>
</dbReference>
<dbReference type="GO" id="GO:0016874">
    <property type="term" value="F:ligase activity"/>
    <property type="evidence" value="ECO:0007669"/>
    <property type="project" value="UniProtKB-KW"/>
</dbReference>
<feature type="domain" description="AMP-dependent synthetase/ligase" evidence="3">
    <location>
        <begin position="14"/>
        <end position="368"/>
    </location>
</feature>
<dbReference type="Pfam" id="PF00501">
    <property type="entry name" value="AMP-binding"/>
    <property type="match status" value="1"/>
</dbReference>
<dbReference type="InterPro" id="IPR042099">
    <property type="entry name" value="ANL_N_sf"/>
</dbReference>
<dbReference type="NCBIfam" id="NF004837">
    <property type="entry name" value="PRK06187.1"/>
    <property type="match status" value="1"/>
</dbReference>
<accession>A0ABW2T1J2</accession>
<evidence type="ECO:0000259" key="4">
    <source>
        <dbReference type="Pfam" id="PF13193"/>
    </source>
</evidence>
<reference evidence="6" key="1">
    <citation type="journal article" date="2019" name="Int. J. Syst. Evol. Microbiol.">
        <title>The Global Catalogue of Microorganisms (GCM) 10K type strain sequencing project: providing services to taxonomists for standard genome sequencing and annotation.</title>
        <authorList>
            <consortium name="The Broad Institute Genomics Platform"/>
            <consortium name="The Broad Institute Genome Sequencing Center for Infectious Disease"/>
            <person name="Wu L."/>
            <person name="Ma J."/>
        </authorList>
    </citation>
    <scope>NUCLEOTIDE SEQUENCE [LARGE SCALE GENOMIC DNA]</scope>
    <source>
        <strain evidence="6">JCM 10083</strain>
    </source>
</reference>
<dbReference type="SUPFAM" id="SSF56801">
    <property type="entry name" value="Acetyl-CoA synthetase-like"/>
    <property type="match status" value="1"/>
</dbReference>
<dbReference type="PANTHER" id="PTHR43201">
    <property type="entry name" value="ACYL-COA SYNTHETASE"/>
    <property type="match status" value="1"/>
</dbReference>
<dbReference type="PROSITE" id="PS00455">
    <property type="entry name" value="AMP_BINDING"/>
    <property type="match status" value="1"/>
</dbReference>
<dbReference type="RefSeq" id="WP_343963806.1">
    <property type="nucleotide sequence ID" value="NZ_BAAAGK010000019.1"/>
</dbReference>
<evidence type="ECO:0000256" key="1">
    <source>
        <dbReference type="ARBA" id="ARBA00006432"/>
    </source>
</evidence>
<sequence>MNFGRLVDLQRVRRETEPALITDEDVWTYGRLADSVHATAAFLAERGVGKGDRVAVLGMNSPEYVCAVLAVYRLGAIAVPLNYRLQRVELEFLVRDSGAVAVICESEFAEVMHEICEDLRLRALVRLDGDGCGSPGWSLLSQVLTDYSGREVPPAEVVFDDPQRIMYTSGTTSRPKGVIITHGMAALNVLAQTSELGLSSADRLLVSSPLYHVAAWDSPGVGALFNGGALVIMRKFDAPLALRLIEEHQVTGGIFVQAILHSLRSASDGSRDLSSLKWIIFGAAAGELYREVREMLPTTRLVQAYGMTEACSAIAYMDAAHVVSKRGSVGTAVPFVEYRVVDEDENDAGPGVQGEVVLRGPKVTPGYWGDEELTAQAWRGGWFHTGDVGMVDEDGFLHITDRLKDMIRSGGENVASQEIERVIYTHPLVSETAVIGVPDPRWQEVPKAYVVLKAGAMLAEDDLIGYCRERLASFKTPKSVAFVDRLPRNPSGKVLKRVLRESSEKTDSMLLS</sequence>
<keyword evidence="6" id="KW-1185">Reference proteome</keyword>
<protein>
    <submittedName>
        <fullName evidence="5">Long-chain fatty acid--CoA ligase</fullName>
    </submittedName>
</protein>
<proteinExistence type="inferred from homology"/>